<accession>A0A9D4DCQ6</accession>
<dbReference type="AlphaFoldDB" id="A0A9D4DCQ6"/>
<dbReference type="EMBL" id="JAIWYP010000011">
    <property type="protein sequence ID" value="KAH3741393.1"/>
    <property type="molecule type" value="Genomic_DNA"/>
</dbReference>
<evidence type="ECO:0000313" key="1">
    <source>
        <dbReference type="EMBL" id="KAH3741393.1"/>
    </source>
</evidence>
<name>A0A9D4DCQ6_DREPO</name>
<gene>
    <name evidence="1" type="ORF">DPMN_048118</name>
</gene>
<sequence>MRSVQSTVSSFGITCLEHQSGHYEFTKDFPTSCQDDWCGLCLVNKVPSGFMDRCLWSRISLIL</sequence>
<organism evidence="1 2">
    <name type="scientific">Dreissena polymorpha</name>
    <name type="common">Zebra mussel</name>
    <name type="synonym">Mytilus polymorpha</name>
    <dbReference type="NCBI Taxonomy" id="45954"/>
    <lineage>
        <taxon>Eukaryota</taxon>
        <taxon>Metazoa</taxon>
        <taxon>Spiralia</taxon>
        <taxon>Lophotrochozoa</taxon>
        <taxon>Mollusca</taxon>
        <taxon>Bivalvia</taxon>
        <taxon>Autobranchia</taxon>
        <taxon>Heteroconchia</taxon>
        <taxon>Euheterodonta</taxon>
        <taxon>Imparidentia</taxon>
        <taxon>Neoheterodontei</taxon>
        <taxon>Myida</taxon>
        <taxon>Dreissenoidea</taxon>
        <taxon>Dreissenidae</taxon>
        <taxon>Dreissena</taxon>
    </lineage>
</organism>
<proteinExistence type="predicted"/>
<keyword evidence="2" id="KW-1185">Reference proteome</keyword>
<reference evidence="1" key="1">
    <citation type="journal article" date="2019" name="bioRxiv">
        <title>The Genome of the Zebra Mussel, Dreissena polymorpha: A Resource for Invasive Species Research.</title>
        <authorList>
            <person name="McCartney M.A."/>
            <person name="Auch B."/>
            <person name="Kono T."/>
            <person name="Mallez S."/>
            <person name="Zhang Y."/>
            <person name="Obille A."/>
            <person name="Becker A."/>
            <person name="Abrahante J.E."/>
            <person name="Garbe J."/>
            <person name="Badalamenti J.P."/>
            <person name="Herman A."/>
            <person name="Mangelson H."/>
            <person name="Liachko I."/>
            <person name="Sullivan S."/>
            <person name="Sone E.D."/>
            <person name="Koren S."/>
            <person name="Silverstein K.A.T."/>
            <person name="Beckman K.B."/>
            <person name="Gohl D.M."/>
        </authorList>
    </citation>
    <scope>NUCLEOTIDE SEQUENCE</scope>
    <source>
        <strain evidence="1">Duluth1</strain>
        <tissue evidence="1">Whole animal</tissue>
    </source>
</reference>
<reference evidence="1" key="2">
    <citation type="submission" date="2020-11" db="EMBL/GenBank/DDBJ databases">
        <authorList>
            <person name="McCartney M.A."/>
            <person name="Auch B."/>
            <person name="Kono T."/>
            <person name="Mallez S."/>
            <person name="Becker A."/>
            <person name="Gohl D.M."/>
            <person name="Silverstein K.A.T."/>
            <person name="Koren S."/>
            <person name="Bechman K.B."/>
            <person name="Herman A."/>
            <person name="Abrahante J.E."/>
            <person name="Garbe J."/>
        </authorList>
    </citation>
    <scope>NUCLEOTIDE SEQUENCE</scope>
    <source>
        <strain evidence="1">Duluth1</strain>
        <tissue evidence="1">Whole animal</tissue>
    </source>
</reference>
<comment type="caution">
    <text evidence="1">The sequence shown here is derived from an EMBL/GenBank/DDBJ whole genome shotgun (WGS) entry which is preliminary data.</text>
</comment>
<dbReference type="Proteomes" id="UP000828390">
    <property type="component" value="Unassembled WGS sequence"/>
</dbReference>
<evidence type="ECO:0000313" key="2">
    <source>
        <dbReference type="Proteomes" id="UP000828390"/>
    </source>
</evidence>
<protein>
    <submittedName>
        <fullName evidence="1">Uncharacterized protein</fullName>
    </submittedName>
</protein>